<dbReference type="Proteomes" id="UP000323075">
    <property type="component" value="Unassembled WGS sequence"/>
</dbReference>
<dbReference type="RefSeq" id="WP_136361634.1">
    <property type="nucleotide sequence ID" value="NZ_VRYN01000001.1"/>
</dbReference>
<keyword evidence="1" id="KW-0812">Transmembrane</keyword>
<dbReference type="Pfam" id="PF24432">
    <property type="entry name" value="DUF7555"/>
    <property type="match status" value="1"/>
</dbReference>
<reference evidence="2 4" key="1">
    <citation type="journal article" date="2019" name="Microbiol. Resour. Announc.">
        <title>The Genome Sequence of the Halobacterium salinarum Type Strain Is Closely Related to That of Laboratory Strains NRC-1 and R1.</title>
        <authorList>
            <person name="Pfeiffer F."/>
            <person name="Marchfelder A."/>
            <person name="Habermann B."/>
            <person name="Dyall-Smith M.L."/>
        </authorList>
    </citation>
    <scope>NUCLEOTIDE SEQUENCE [LARGE SCALE GENOMIC DNA]</scope>
    <source>
        <strain evidence="2">91-R6</strain>
        <strain evidence="4">ATCC 33171 / DSM 3754 / JCM 8978 / NBRC 102687 / NCIMB 764 / 91-R6</strain>
    </source>
</reference>
<protein>
    <submittedName>
        <fullName evidence="2">Uncharacterized protein</fullName>
    </submittedName>
</protein>
<keyword evidence="1" id="KW-1133">Transmembrane helix</keyword>
<dbReference type="AlphaFoldDB" id="A0A4D6GW53"/>
<sequence length="134" mass="14202">MHERALRLIDLVYSAGLVSGALVATTLAATTLLGASLVTAKFALFVVGVLLSGLGFMAVRPAPAAPHKDELVSVSSQSQTSVERWIQTIPPLDSQPLRHPDRISRNWKLLVTGLVVLAVSAFMEFVLGISVASP</sequence>
<reference evidence="2" key="3">
    <citation type="journal article" name="MicrobiologyOpen">
        <title>Whole-genome comparison between the type strain of Halobacterium salinarum (DSM 3754(T)) and the laboratory strains R1 and NRC-1.</title>
        <authorList>
            <person name="Pfeiffer F."/>
            <person name="Losensky G."/>
            <person name="Marchfelder A."/>
            <person name="Habermann B."/>
            <person name="Dyall-Smith M."/>
        </authorList>
    </citation>
    <scope>NUCLEOTIDE SEQUENCE</scope>
    <source>
        <strain evidence="2">91-R6</strain>
    </source>
</reference>
<keyword evidence="1" id="KW-0472">Membrane</keyword>
<organism evidence="2 4">
    <name type="scientific">Halobacterium salinarum (strain ATCC 33171 / DSM 3754 / JCM 8978 / NBRC 102687 / NCIMB 764 / 91-R6)</name>
    <dbReference type="NCBI Taxonomy" id="2597657"/>
    <lineage>
        <taxon>Archaea</taxon>
        <taxon>Methanobacteriati</taxon>
        <taxon>Methanobacteriota</taxon>
        <taxon>Stenosarchaea group</taxon>
        <taxon>Halobacteria</taxon>
        <taxon>Halobacteriales</taxon>
        <taxon>Halobacteriaceae</taxon>
        <taxon>Halobacterium</taxon>
    </lineage>
</organism>
<dbReference type="EMBL" id="CP038631">
    <property type="protein sequence ID" value="QCC45945.1"/>
    <property type="molecule type" value="Genomic_DNA"/>
</dbReference>
<feature type="transmembrane region" description="Helical" evidence="1">
    <location>
        <begin position="42"/>
        <end position="59"/>
    </location>
</feature>
<dbReference type="GeneID" id="62885500"/>
<reference evidence="3 5" key="2">
    <citation type="submission" date="2019-07" db="EMBL/GenBank/DDBJ databases">
        <title>Genomic Encyclopedia of Archaeal and Bacterial Type Strains, Phase II (KMG-II): from individual species to whole genera.</title>
        <authorList>
            <person name="Goeker M."/>
        </authorList>
    </citation>
    <scope>NUCLEOTIDE SEQUENCE [LARGE SCALE GENOMIC DNA]</scope>
    <source>
        <strain evidence="3 5">DSM 3754</strain>
    </source>
</reference>
<evidence type="ECO:0000313" key="3">
    <source>
        <dbReference type="EMBL" id="TYO82202.1"/>
    </source>
</evidence>
<evidence type="ECO:0000256" key="1">
    <source>
        <dbReference type="SAM" id="Phobius"/>
    </source>
</evidence>
<dbReference type="InterPro" id="IPR055977">
    <property type="entry name" value="DUF7555"/>
</dbReference>
<accession>A0A4D6GW53</accession>
<evidence type="ECO:0000313" key="5">
    <source>
        <dbReference type="Proteomes" id="UP000323075"/>
    </source>
</evidence>
<dbReference type="EMBL" id="VRYN01000001">
    <property type="protein sequence ID" value="TYO82202.1"/>
    <property type="molecule type" value="Genomic_DNA"/>
</dbReference>
<gene>
    <name evidence="3" type="ORF">APQ99_00720</name>
    <name evidence="2" type="ORF">HBSAL_11515</name>
</gene>
<evidence type="ECO:0000313" key="4">
    <source>
        <dbReference type="Proteomes" id="UP000296216"/>
    </source>
</evidence>
<name>A0A4D6GW53_HALS9</name>
<feature type="transmembrane region" description="Helical" evidence="1">
    <location>
        <begin position="109"/>
        <end position="132"/>
    </location>
</feature>
<proteinExistence type="predicted"/>
<dbReference type="Proteomes" id="UP000296216">
    <property type="component" value="Chromosome"/>
</dbReference>
<evidence type="ECO:0000313" key="2">
    <source>
        <dbReference type="EMBL" id="QCC45945.1"/>
    </source>
</evidence>
<feature type="transmembrane region" description="Helical" evidence="1">
    <location>
        <begin position="12"/>
        <end position="36"/>
    </location>
</feature>